<keyword evidence="4 5" id="KW-0472">Membrane</keyword>
<evidence type="ECO:0000256" key="5">
    <source>
        <dbReference type="SAM" id="Phobius"/>
    </source>
</evidence>
<evidence type="ECO:0000256" key="2">
    <source>
        <dbReference type="ARBA" id="ARBA00022692"/>
    </source>
</evidence>
<dbReference type="UniPathway" id="UPA00895"/>
<protein>
    <submittedName>
        <fullName evidence="7">Methylamine utilization protein MauE</fullName>
    </submittedName>
</protein>
<keyword evidence="2 5" id="KW-0812">Transmembrane</keyword>
<dbReference type="Proteomes" id="UP000077868">
    <property type="component" value="Chromosome"/>
</dbReference>
<dbReference type="PATRIC" id="fig|1300347.3.peg.2339"/>
<dbReference type="STRING" id="1300347.I601_2346"/>
<sequence>MSSAVKEWIGLLARLLTGGVWIAAGAVKLPAPHESVAAVRAYDLLPEVVVPTVGQLLPVLEVVIGLALVLGVLTRGASVVSAVLFAAFIIAIASVWARGMTIDCGCFGGGGADPDAASQYPWEIARDAGLLLASAYLVALPRTRLALDNLLFQRRTPLPLDLTDPIPEGER</sequence>
<comment type="subcellular location">
    <subcellularLocation>
        <location evidence="1">Membrane</location>
        <topology evidence="1">Multi-pass membrane protein</topology>
    </subcellularLocation>
</comment>
<dbReference type="Pfam" id="PF07291">
    <property type="entry name" value="MauE"/>
    <property type="match status" value="1"/>
</dbReference>
<evidence type="ECO:0000256" key="4">
    <source>
        <dbReference type="ARBA" id="ARBA00023136"/>
    </source>
</evidence>
<dbReference type="InterPro" id="IPR009908">
    <property type="entry name" value="Methylamine_util_MauE"/>
</dbReference>
<evidence type="ECO:0000259" key="6">
    <source>
        <dbReference type="Pfam" id="PF07291"/>
    </source>
</evidence>
<name>A0A1A9GK96_9ACTN</name>
<evidence type="ECO:0000256" key="3">
    <source>
        <dbReference type="ARBA" id="ARBA00022989"/>
    </source>
</evidence>
<dbReference type="GO" id="GO:0030416">
    <property type="term" value="P:methylamine metabolic process"/>
    <property type="evidence" value="ECO:0007669"/>
    <property type="project" value="InterPro"/>
</dbReference>
<feature type="transmembrane region" description="Helical" evidence="5">
    <location>
        <begin position="77"/>
        <end position="97"/>
    </location>
</feature>
<accession>A0A1A9GK96</accession>
<feature type="domain" description="Methylamine utilisation protein MauE" evidence="6">
    <location>
        <begin position="7"/>
        <end position="139"/>
    </location>
</feature>
<reference evidence="7 8" key="1">
    <citation type="submission" date="2016-03" db="EMBL/GenBank/DDBJ databases">
        <title>Complete genome sequence of a soil Actinobacterium, Nocardioides dokdonensis FR1436.</title>
        <authorList>
            <person name="Kwon S.-K."/>
            <person name="Kim K."/>
            <person name="Kim J.F."/>
        </authorList>
    </citation>
    <scope>NUCLEOTIDE SEQUENCE [LARGE SCALE GENOMIC DNA]</scope>
    <source>
        <strain evidence="7 8">FR1436</strain>
    </source>
</reference>
<keyword evidence="3 5" id="KW-1133">Transmembrane helix</keyword>
<organism evidence="7 8">
    <name type="scientific">Nocardioides dokdonensis FR1436</name>
    <dbReference type="NCBI Taxonomy" id="1300347"/>
    <lineage>
        <taxon>Bacteria</taxon>
        <taxon>Bacillati</taxon>
        <taxon>Actinomycetota</taxon>
        <taxon>Actinomycetes</taxon>
        <taxon>Propionibacteriales</taxon>
        <taxon>Nocardioidaceae</taxon>
        <taxon>Nocardioides</taxon>
    </lineage>
</organism>
<evidence type="ECO:0000256" key="1">
    <source>
        <dbReference type="ARBA" id="ARBA00004141"/>
    </source>
</evidence>
<dbReference type="AlphaFoldDB" id="A0A1A9GK96"/>
<evidence type="ECO:0000313" key="8">
    <source>
        <dbReference type="Proteomes" id="UP000077868"/>
    </source>
</evidence>
<gene>
    <name evidence="7" type="ORF">I601_2346</name>
</gene>
<dbReference type="RefSeq" id="WP_068109708.1">
    <property type="nucleotide sequence ID" value="NZ_CP015079.1"/>
</dbReference>
<keyword evidence="8" id="KW-1185">Reference proteome</keyword>
<proteinExistence type="predicted"/>
<evidence type="ECO:0000313" key="7">
    <source>
        <dbReference type="EMBL" id="ANH38767.1"/>
    </source>
</evidence>
<dbReference type="EMBL" id="CP015079">
    <property type="protein sequence ID" value="ANH38767.1"/>
    <property type="molecule type" value="Genomic_DNA"/>
</dbReference>
<dbReference type="GO" id="GO:0016020">
    <property type="term" value="C:membrane"/>
    <property type="evidence" value="ECO:0007669"/>
    <property type="project" value="UniProtKB-SubCell"/>
</dbReference>
<dbReference type="OrthoDB" id="5422529at2"/>
<feature type="transmembrane region" description="Helical" evidence="5">
    <location>
        <begin position="49"/>
        <end position="70"/>
    </location>
</feature>
<dbReference type="KEGG" id="ndk:I601_2346"/>